<keyword evidence="7" id="KW-0812">Transmembrane</keyword>
<dbReference type="InterPro" id="IPR036388">
    <property type="entry name" value="WH-like_DNA-bd_sf"/>
</dbReference>
<dbReference type="InterPro" id="IPR051677">
    <property type="entry name" value="AfsR-DnrI-RedD_regulator"/>
</dbReference>
<evidence type="ECO:0000256" key="4">
    <source>
        <dbReference type="ARBA" id="ARBA00023163"/>
    </source>
</evidence>
<keyword evidence="2" id="KW-0805">Transcription regulation</keyword>
<feature type="DNA-binding region" description="OmpR/PhoB-type" evidence="5">
    <location>
        <begin position="1"/>
        <end position="101"/>
    </location>
</feature>
<dbReference type="EMBL" id="JBHSQS010000001">
    <property type="protein sequence ID" value="MFC5921855.1"/>
    <property type="molecule type" value="Genomic_DNA"/>
</dbReference>
<protein>
    <submittedName>
        <fullName evidence="9">BTAD domain-containing putative transcriptional regulator</fullName>
    </submittedName>
</protein>
<dbReference type="Pfam" id="PF00486">
    <property type="entry name" value="Trans_reg_C"/>
    <property type="match status" value="1"/>
</dbReference>
<dbReference type="PANTHER" id="PTHR35807">
    <property type="entry name" value="TRANSCRIPTIONAL REGULATOR REDD-RELATED"/>
    <property type="match status" value="1"/>
</dbReference>
<dbReference type="SMART" id="SM01043">
    <property type="entry name" value="BTAD"/>
    <property type="match status" value="1"/>
</dbReference>
<reference evidence="10" key="1">
    <citation type="journal article" date="2019" name="Int. J. Syst. Evol. Microbiol.">
        <title>The Global Catalogue of Microorganisms (GCM) 10K type strain sequencing project: providing services to taxonomists for standard genome sequencing and annotation.</title>
        <authorList>
            <consortium name="The Broad Institute Genomics Platform"/>
            <consortium name="The Broad Institute Genome Sequencing Center for Infectious Disease"/>
            <person name="Wu L."/>
            <person name="Ma J."/>
        </authorList>
    </citation>
    <scope>NUCLEOTIDE SEQUENCE [LARGE SCALE GENOMIC DNA]</scope>
    <source>
        <strain evidence="10">CGMCC 4.7144</strain>
    </source>
</reference>
<accession>A0ABW1GZS3</accession>
<evidence type="ECO:0000256" key="7">
    <source>
        <dbReference type="SAM" id="Phobius"/>
    </source>
</evidence>
<dbReference type="InterPro" id="IPR005158">
    <property type="entry name" value="BTAD"/>
</dbReference>
<comment type="similarity">
    <text evidence="1">Belongs to the AfsR/DnrI/RedD regulatory family.</text>
</comment>
<organism evidence="9 10">
    <name type="scientific">Micromonospora vulcania</name>
    <dbReference type="NCBI Taxonomy" id="1441873"/>
    <lineage>
        <taxon>Bacteria</taxon>
        <taxon>Bacillati</taxon>
        <taxon>Actinomycetota</taxon>
        <taxon>Actinomycetes</taxon>
        <taxon>Micromonosporales</taxon>
        <taxon>Micromonosporaceae</taxon>
        <taxon>Micromonospora</taxon>
    </lineage>
</organism>
<dbReference type="InterPro" id="IPR016032">
    <property type="entry name" value="Sig_transdc_resp-reg_C-effctor"/>
</dbReference>
<feature type="region of interest" description="Disordered" evidence="6">
    <location>
        <begin position="259"/>
        <end position="312"/>
    </location>
</feature>
<dbReference type="Gene3D" id="1.10.10.10">
    <property type="entry name" value="Winged helix-like DNA-binding domain superfamily/Winged helix DNA-binding domain"/>
    <property type="match status" value="1"/>
</dbReference>
<evidence type="ECO:0000256" key="3">
    <source>
        <dbReference type="ARBA" id="ARBA00023125"/>
    </source>
</evidence>
<evidence type="ECO:0000256" key="5">
    <source>
        <dbReference type="PROSITE-ProRule" id="PRU01091"/>
    </source>
</evidence>
<dbReference type="PROSITE" id="PS51755">
    <property type="entry name" value="OMPR_PHOB"/>
    <property type="match status" value="1"/>
</dbReference>
<evidence type="ECO:0000256" key="6">
    <source>
        <dbReference type="SAM" id="MobiDB-lite"/>
    </source>
</evidence>
<keyword evidence="4" id="KW-0804">Transcription</keyword>
<keyword evidence="7" id="KW-0472">Membrane</keyword>
<dbReference type="CDD" id="cd15831">
    <property type="entry name" value="BTAD"/>
    <property type="match status" value="1"/>
</dbReference>
<dbReference type="InterPro" id="IPR001867">
    <property type="entry name" value="OmpR/PhoB-type_DNA-bd"/>
</dbReference>
<dbReference type="Gene3D" id="1.25.40.10">
    <property type="entry name" value="Tetratricopeptide repeat domain"/>
    <property type="match status" value="1"/>
</dbReference>
<dbReference type="InterPro" id="IPR011990">
    <property type="entry name" value="TPR-like_helical_dom_sf"/>
</dbReference>
<dbReference type="SUPFAM" id="SSF48452">
    <property type="entry name" value="TPR-like"/>
    <property type="match status" value="1"/>
</dbReference>
<keyword evidence="3 5" id="KW-0238">DNA-binding</keyword>
<proteinExistence type="inferred from homology"/>
<dbReference type="SUPFAM" id="SSF47781">
    <property type="entry name" value="RuvA domain 2-like"/>
    <property type="match status" value="1"/>
</dbReference>
<comment type="caution">
    <text evidence="9">The sequence shown here is derived from an EMBL/GenBank/DDBJ whole genome shotgun (WGS) entry which is preliminary data.</text>
</comment>
<evidence type="ECO:0000256" key="1">
    <source>
        <dbReference type="ARBA" id="ARBA00005820"/>
    </source>
</evidence>
<dbReference type="SMART" id="SM00862">
    <property type="entry name" value="Trans_reg_C"/>
    <property type="match status" value="1"/>
</dbReference>
<keyword evidence="7" id="KW-1133">Transmembrane helix</keyword>
<feature type="domain" description="OmpR/PhoB-type" evidence="8">
    <location>
        <begin position="1"/>
        <end position="101"/>
    </location>
</feature>
<dbReference type="InterPro" id="IPR010994">
    <property type="entry name" value="RuvA_2-like"/>
</dbReference>
<evidence type="ECO:0000259" key="8">
    <source>
        <dbReference type="PROSITE" id="PS51755"/>
    </source>
</evidence>
<dbReference type="Proteomes" id="UP001596226">
    <property type="component" value="Unassembled WGS sequence"/>
</dbReference>
<dbReference type="RefSeq" id="WP_377503911.1">
    <property type="nucleotide sequence ID" value="NZ_JBHSQS010000001.1"/>
</dbReference>
<dbReference type="Pfam" id="PF03704">
    <property type="entry name" value="BTAD"/>
    <property type="match status" value="1"/>
</dbReference>
<feature type="compositionally biased region" description="Low complexity" evidence="6">
    <location>
        <begin position="275"/>
        <end position="308"/>
    </location>
</feature>
<evidence type="ECO:0000313" key="10">
    <source>
        <dbReference type="Proteomes" id="UP001596226"/>
    </source>
</evidence>
<feature type="transmembrane region" description="Helical" evidence="7">
    <location>
        <begin position="446"/>
        <end position="471"/>
    </location>
</feature>
<dbReference type="PANTHER" id="PTHR35807:SF1">
    <property type="entry name" value="TRANSCRIPTIONAL REGULATOR REDD"/>
    <property type="match status" value="1"/>
</dbReference>
<gene>
    <name evidence="9" type="ORF">ACFQGL_00675</name>
</gene>
<keyword evidence="10" id="KW-1185">Reference proteome</keyword>
<dbReference type="SUPFAM" id="SSF46894">
    <property type="entry name" value="C-terminal effector domain of the bipartite response regulators"/>
    <property type="match status" value="1"/>
</dbReference>
<name>A0ABW1GZS3_9ACTN</name>
<evidence type="ECO:0000313" key="9">
    <source>
        <dbReference type="EMBL" id="MFC5921855.1"/>
    </source>
</evidence>
<evidence type="ECO:0000256" key="2">
    <source>
        <dbReference type="ARBA" id="ARBA00023015"/>
    </source>
</evidence>
<feature type="transmembrane region" description="Helical" evidence="7">
    <location>
        <begin position="415"/>
        <end position="434"/>
    </location>
</feature>
<sequence>MSGTLRFEILGPQRAWYADRELDLGPGKQRAVLAVLLLSTGRPVSTGQMVEAVWPEEPPANGPNVVQKYVAGLRRVLEPDRSPRTPGQVLSLTDAGYVLRVAPEALDAVRFERGIHRARQCRVEGRSDEALAELATALDLWQGEPFSGLTGSVFDPARQRLMELRAVALETRAELMLDLGRHRELIGELVEVVAEFPVRERLRYQLMLALYRSGRQAEALAAYREFGDLLRQEYGIEPGDVLQELHRRILRSDPSLALAVSAKSPQPHRPPAAGPPTVGLPAAAPPAGSAAARAGSAAQAGSAPAHPSFTAEPLTGSAARAATPAPVPVVPVQPQPAMPTDRFPGMPLFPPPPAFPVAERNEHLSRRNPSEAIPRWLSVSATVVAALAALFSFGLLTWLVVLVYAGWRRSWRNGVVALGYLAFAVTVVALIGTGEEEITDAEGVLTLAWLVTWILGVFHTVLLNGAVWSAITRRGKEPPLSVVDEHRIRREQARYLLYHYPAARQELHIGRPDLPRTFDDGGLVDVNAVQEATIAGLPGITASHARQVVMDRWLRGPFGSMEDLAARCLLPPPLTEPLRDLLIFLPPPPPPPDGR</sequence>
<feature type="transmembrane region" description="Helical" evidence="7">
    <location>
        <begin position="376"/>
        <end position="403"/>
    </location>
</feature>